<name>A0A1W2BEW2_9SPHI</name>
<feature type="binding site" evidence="13">
    <location>
        <position position="110"/>
    </location>
    <ligand>
        <name>[4Fe-4S] cluster</name>
        <dbReference type="ChEBI" id="CHEBI:49883"/>
        <label>1</label>
    </ligand>
</feature>
<evidence type="ECO:0000259" key="15">
    <source>
        <dbReference type="PROSITE" id="PS51449"/>
    </source>
</evidence>
<evidence type="ECO:0000259" key="16">
    <source>
        <dbReference type="PROSITE" id="PS51918"/>
    </source>
</evidence>
<comment type="catalytic activity">
    <reaction evidence="13">
        <text>N(6)-dimethylallyladenosine(37) in tRNA + (sulfur carrier)-SH + AH2 + 2 S-adenosyl-L-methionine = 2-methylsulfanyl-N(6)-dimethylallyladenosine(37) in tRNA + (sulfur carrier)-H + 5'-deoxyadenosine + L-methionine + A + S-adenosyl-L-homocysteine + 2 H(+)</text>
        <dbReference type="Rhea" id="RHEA:37067"/>
        <dbReference type="Rhea" id="RHEA-COMP:10375"/>
        <dbReference type="Rhea" id="RHEA-COMP:10376"/>
        <dbReference type="Rhea" id="RHEA-COMP:14737"/>
        <dbReference type="Rhea" id="RHEA-COMP:14739"/>
        <dbReference type="ChEBI" id="CHEBI:13193"/>
        <dbReference type="ChEBI" id="CHEBI:15378"/>
        <dbReference type="ChEBI" id="CHEBI:17319"/>
        <dbReference type="ChEBI" id="CHEBI:17499"/>
        <dbReference type="ChEBI" id="CHEBI:29917"/>
        <dbReference type="ChEBI" id="CHEBI:57844"/>
        <dbReference type="ChEBI" id="CHEBI:57856"/>
        <dbReference type="ChEBI" id="CHEBI:59789"/>
        <dbReference type="ChEBI" id="CHEBI:64428"/>
        <dbReference type="ChEBI" id="CHEBI:74415"/>
        <dbReference type="ChEBI" id="CHEBI:74417"/>
        <dbReference type="EC" id="2.8.4.3"/>
    </reaction>
</comment>
<dbReference type="InterPro" id="IPR058240">
    <property type="entry name" value="rSAM_sf"/>
</dbReference>
<evidence type="ECO:0000256" key="9">
    <source>
        <dbReference type="ARBA" id="ARBA00033765"/>
    </source>
</evidence>
<evidence type="ECO:0000256" key="10">
    <source>
        <dbReference type="ARBA" id="ARBA00068570"/>
    </source>
</evidence>
<keyword evidence="18" id="KW-1185">Reference proteome</keyword>
<dbReference type="InterPro" id="IPR002792">
    <property type="entry name" value="TRAM_dom"/>
</dbReference>
<dbReference type="AlphaFoldDB" id="A0A1W2BEW2"/>
<evidence type="ECO:0000256" key="12">
    <source>
        <dbReference type="ARBA" id="ARBA00081141"/>
    </source>
</evidence>
<dbReference type="PROSITE" id="PS50926">
    <property type="entry name" value="TRAM"/>
    <property type="match status" value="1"/>
</dbReference>
<dbReference type="GO" id="GO:0005829">
    <property type="term" value="C:cytosol"/>
    <property type="evidence" value="ECO:0007669"/>
    <property type="project" value="TreeGrafter"/>
</dbReference>
<dbReference type="SFLD" id="SFLDF00273">
    <property type="entry name" value="(dimethylallyl)adenosine_tRNA"/>
    <property type="match status" value="1"/>
</dbReference>
<evidence type="ECO:0000259" key="14">
    <source>
        <dbReference type="PROSITE" id="PS50926"/>
    </source>
</evidence>
<dbReference type="GO" id="GO:0051539">
    <property type="term" value="F:4 iron, 4 sulfur cluster binding"/>
    <property type="evidence" value="ECO:0007669"/>
    <property type="project" value="UniProtKB-UniRule"/>
</dbReference>
<dbReference type="PROSITE" id="PS51918">
    <property type="entry name" value="RADICAL_SAM"/>
    <property type="match status" value="1"/>
</dbReference>
<gene>
    <name evidence="13" type="primary">miaB</name>
    <name evidence="17" type="ORF">SAMN04488101_102411</name>
</gene>
<dbReference type="Pfam" id="PF01938">
    <property type="entry name" value="TRAM"/>
    <property type="match status" value="1"/>
</dbReference>
<evidence type="ECO:0000313" key="18">
    <source>
        <dbReference type="Proteomes" id="UP000192678"/>
    </source>
</evidence>
<dbReference type="EMBL" id="FWYB01000002">
    <property type="protein sequence ID" value="SMC71459.1"/>
    <property type="molecule type" value="Genomic_DNA"/>
</dbReference>
<dbReference type="HAMAP" id="MF_01864">
    <property type="entry name" value="tRNA_metthiotr_MiaB"/>
    <property type="match status" value="1"/>
</dbReference>
<dbReference type="SFLD" id="SFLDF00413">
    <property type="entry name" value="CDK5RAP1"/>
    <property type="match status" value="1"/>
</dbReference>
<evidence type="ECO:0000256" key="1">
    <source>
        <dbReference type="ARBA" id="ARBA00003234"/>
    </source>
</evidence>
<dbReference type="PANTHER" id="PTHR43020:SF2">
    <property type="entry name" value="MITOCHONDRIAL TRNA METHYLTHIOTRANSFERASE CDK5RAP1"/>
    <property type="match status" value="1"/>
</dbReference>
<comment type="function">
    <text evidence="1 13">Catalyzes the methylthiolation of N6-(dimethylallyl)adenosine (i(6)A), leading to the formation of 2-methylthio-N6-(dimethylallyl)adenosine (ms(2)i(6)A) at position 37 in tRNAs that read codons beginning with uridine.</text>
</comment>
<dbReference type="PANTHER" id="PTHR43020">
    <property type="entry name" value="CDK5 REGULATORY SUBUNIT-ASSOCIATED PROTEIN 1"/>
    <property type="match status" value="1"/>
</dbReference>
<sequence length="476" mass="53959">MIDLQLTDKTHDEERQGEALVIDAPLVRNGRKLYIESYGCQMNFADSEIVASILLDQGFETTGDYKEADVVFINTCSIRENAEQRVRNRLSQFGAEKRRNPKLIVGVLGCMAERLKSKFLEEEKLVDVVVGPDAYRELPQLLSEVESGHKAINVLLSREETYADISPVRLNGNGITAFISIMRGCDNMCSFCVVPFTRGRERSRDPYSILAEAQDLFDRGYKEVTLLGQNVDSYKWKGADAEETAEIEVNFAQLLEKVALISPELRIRFSTSHPKDITDEVLYTIAKYDNICNYIHLPVQSGSTRVLELMNRTYTREWYINRVDAIRRIIPECAISSDIIAGFCTETEEEHQETLSIMDYVGYDFAFTFSYSERPGTLAARKLADDIPEEVKKRRLAEILLKQQQTSLFRLQQFVGKTVRILVEGTSKKSDKDFCGRNDQNAMVVFPVTEGIKAGQYVNVHIDRCTSATLLGTVVN</sequence>
<dbReference type="NCBIfam" id="TIGR01574">
    <property type="entry name" value="miaB-methiolase"/>
    <property type="match status" value="1"/>
</dbReference>
<keyword evidence="4 13" id="KW-0808">Transferase</keyword>
<dbReference type="SFLD" id="SFLDG01061">
    <property type="entry name" value="methylthiotransferase"/>
    <property type="match status" value="1"/>
</dbReference>
<feature type="binding site" evidence="13">
    <location>
        <position position="76"/>
    </location>
    <ligand>
        <name>[4Fe-4S] cluster</name>
        <dbReference type="ChEBI" id="CHEBI:49883"/>
        <label>1</label>
    </ligand>
</feature>
<evidence type="ECO:0000256" key="7">
    <source>
        <dbReference type="ARBA" id="ARBA00023004"/>
    </source>
</evidence>
<dbReference type="InterPro" id="IPR020612">
    <property type="entry name" value="Methylthiotransferase_CS"/>
</dbReference>
<protein>
    <recommendedName>
        <fullName evidence="10 13">tRNA-2-methylthio-N(6)-dimethylallyladenosine synthase</fullName>
        <ecNumber evidence="9 13">2.8.4.3</ecNumber>
    </recommendedName>
    <alternativeName>
        <fullName evidence="12 13">(Dimethylallyl)adenosine tRNA methylthiotransferase MiaB</fullName>
    </alternativeName>
    <alternativeName>
        <fullName evidence="11 13">tRNA-i(6)A37 methylthiotransferase</fullName>
    </alternativeName>
</protein>
<evidence type="ECO:0000256" key="5">
    <source>
        <dbReference type="ARBA" id="ARBA00022691"/>
    </source>
</evidence>
<keyword evidence="8 13" id="KW-0411">Iron-sulfur</keyword>
<feature type="domain" description="TRAM" evidence="14">
    <location>
        <begin position="412"/>
        <end position="476"/>
    </location>
</feature>
<evidence type="ECO:0000256" key="4">
    <source>
        <dbReference type="ARBA" id="ARBA00022679"/>
    </source>
</evidence>
<dbReference type="OrthoDB" id="9805215at2"/>
<keyword evidence="5 13" id="KW-0949">S-adenosyl-L-methionine</keyword>
<dbReference type="SFLD" id="SFLDS00029">
    <property type="entry name" value="Radical_SAM"/>
    <property type="match status" value="1"/>
</dbReference>
<evidence type="ECO:0000256" key="8">
    <source>
        <dbReference type="ARBA" id="ARBA00023014"/>
    </source>
</evidence>
<dbReference type="SMART" id="SM00729">
    <property type="entry name" value="Elp3"/>
    <property type="match status" value="1"/>
</dbReference>
<dbReference type="InterPro" id="IPR006638">
    <property type="entry name" value="Elp3/MiaA/NifB-like_rSAM"/>
</dbReference>
<feature type="domain" description="Radical SAM core" evidence="16">
    <location>
        <begin position="171"/>
        <end position="410"/>
    </location>
</feature>
<evidence type="ECO:0000256" key="2">
    <source>
        <dbReference type="ARBA" id="ARBA00022485"/>
    </source>
</evidence>
<dbReference type="InterPro" id="IPR007197">
    <property type="entry name" value="rSAM"/>
</dbReference>
<dbReference type="RefSeq" id="WP_084288289.1">
    <property type="nucleotide sequence ID" value="NZ_FWYB01000002.1"/>
</dbReference>
<dbReference type="InterPro" id="IPR005839">
    <property type="entry name" value="Methylthiotransferase"/>
</dbReference>
<proteinExistence type="inferred from homology"/>
<dbReference type="GO" id="GO:0046872">
    <property type="term" value="F:metal ion binding"/>
    <property type="evidence" value="ECO:0007669"/>
    <property type="project" value="UniProtKB-KW"/>
</dbReference>
<dbReference type="Gene3D" id="3.40.50.12160">
    <property type="entry name" value="Methylthiotransferase, N-terminal domain"/>
    <property type="match status" value="1"/>
</dbReference>
<dbReference type="SFLD" id="SFLDG01082">
    <property type="entry name" value="B12-binding_domain_containing"/>
    <property type="match status" value="1"/>
</dbReference>
<feature type="binding site" evidence="13">
    <location>
        <position position="185"/>
    </location>
    <ligand>
        <name>[4Fe-4S] cluster</name>
        <dbReference type="ChEBI" id="CHEBI:49883"/>
        <label>2</label>
        <note>4Fe-4S-S-AdoMet</note>
    </ligand>
</feature>
<dbReference type="FunFam" id="3.80.30.20:FF:000001">
    <property type="entry name" value="tRNA-2-methylthio-N(6)-dimethylallyladenosine synthase 2"/>
    <property type="match status" value="1"/>
</dbReference>
<feature type="binding site" evidence="13">
    <location>
        <position position="40"/>
    </location>
    <ligand>
        <name>[4Fe-4S] cluster</name>
        <dbReference type="ChEBI" id="CHEBI:49883"/>
        <label>1</label>
    </ligand>
</feature>
<feature type="binding site" evidence="13">
    <location>
        <position position="192"/>
    </location>
    <ligand>
        <name>[4Fe-4S] cluster</name>
        <dbReference type="ChEBI" id="CHEBI:49883"/>
        <label>2</label>
        <note>4Fe-4S-S-AdoMet</note>
    </ligand>
</feature>
<keyword evidence="2 13" id="KW-0004">4Fe-4S</keyword>
<keyword evidence="6 13" id="KW-0479">Metal-binding</keyword>
<comment type="subcellular location">
    <subcellularLocation>
        <location evidence="13">Cytoplasm</location>
    </subcellularLocation>
</comment>
<evidence type="ECO:0000256" key="11">
    <source>
        <dbReference type="ARBA" id="ARBA00080698"/>
    </source>
</evidence>
<feature type="binding site" evidence="13">
    <location>
        <position position="189"/>
    </location>
    <ligand>
        <name>[4Fe-4S] cluster</name>
        <dbReference type="ChEBI" id="CHEBI:49883"/>
        <label>2</label>
        <note>4Fe-4S-S-AdoMet</note>
    </ligand>
</feature>
<comment type="subunit">
    <text evidence="13">Monomer.</text>
</comment>
<evidence type="ECO:0000256" key="13">
    <source>
        <dbReference type="HAMAP-Rule" id="MF_01864"/>
    </source>
</evidence>
<dbReference type="STRING" id="475255.SAMN04488101_102411"/>
<accession>A0A1W2BEW2</accession>
<dbReference type="InterPro" id="IPR006463">
    <property type="entry name" value="MiaB_methiolase"/>
</dbReference>
<dbReference type="FunFam" id="3.40.50.12160:FF:000003">
    <property type="entry name" value="CDK5 regulatory subunit-associated protein 1"/>
    <property type="match status" value="1"/>
</dbReference>
<dbReference type="Pfam" id="PF04055">
    <property type="entry name" value="Radical_SAM"/>
    <property type="match status" value="1"/>
</dbReference>
<dbReference type="PROSITE" id="PS01278">
    <property type="entry name" value="MTTASE_RADICAL"/>
    <property type="match status" value="1"/>
</dbReference>
<dbReference type="GO" id="GO:0035597">
    <property type="term" value="F:tRNA-2-methylthio-N(6)-dimethylallyladenosine(37) synthase activity"/>
    <property type="evidence" value="ECO:0007669"/>
    <property type="project" value="UniProtKB-EC"/>
</dbReference>
<dbReference type="Pfam" id="PF00919">
    <property type="entry name" value="UPF0004"/>
    <property type="match status" value="1"/>
</dbReference>
<evidence type="ECO:0000256" key="3">
    <source>
        <dbReference type="ARBA" id="ARBA00022490"/>
    </source>
</evidence>
<dbReference type="NCBIfam" id="TIGR00089">
    <property type="entry name" value="MiaB/RimO family radical SAM methylthiotransferase"/>
    <property type="match status" value="1"/>
</dbReference>
<comment type="cofactor">
    <cofactor evidence="13">
        <name>[4Fe-4S] cluster</name>
        <dbReference type="ChEBI" id="CHEBI:49883"/>
    </cofactor>
    <text evidence="13">Binds 2 [4Fe-4S] clusters. One cluster is coordinated with 3 cysteines and an exchangeable S-adenosyl-L-methionine.</text>
</comment>
<dbReference type="SUPFAM" id="SSF102114">
    <property type="entry name" value="Radical SAM enzymes"/>
    <property type="match status" value="1"/>
</dbReference>
<dbReference type="Gene3D" id="3.80.30.20">
    <property type="entry name" value="tm_1862 like domain"/>
    <property type="match status" value="1"/>
</dbReference>
<dbReference type="InterPro" id="IPR023404">
    <property type="entry name" value="rSAM_horseshoe"/>
</dbReference>
<dbReference type="Proteomes" id="UP000192678">
    <property type="component" value="Unassembled WGS sequence"/>
</dbReference>
<dbReference type="InterPro" id="IPR013848">
    <property type="entry name" value="Methylthiotransferase_N"/>
</dbReference>
<comment type="similarity">
    <text evidence="13">Belongs to the methylthiotransferase family. MiaB subfamily.</text>
</comment>
<dbReference type="InterPro" id="IPR038135">
    <property type="entry name" value="Methylthiotransferase_N_sf"/>
</dbReference>
<evidence type="ECO:0000313" key="17">
    <source>
        <dbReference type="EMBL" id="SMC71459.1"/>
    </source>
</evidence>
<keyword evidence="3 13" id="KW-0963">Cytoplasm</keyword>
<reference evidence="17 18" key="1">
    <citation type="submission" date="2017-04" db="EMBL/GenBank/DDBJ databases">
        <authorList>
            <person name="Afonso C.L."/>
            <person name="Miller P.J."/>
            <person name="Scott M.A."/>
            <person name="Spackman E."/>
            <person name="Goraichik I."/>
            <person name="Dimitrov K.M."/>
            <person name="Suarez D.L."/>
            <person name="Swayne D.E."/>
        </authorList>
    </citation>
    <scope>NUCLEOTIDE SEQUENCE [LARGE SCALE GENOMIC DNA]</scope>
    <source>
        <strain evidence="17 18">DSM 19625</strain>
    </source>
</reference>
<feature type="domain" description="MTTase N-terminal" evidence="15">
    <location>
        <begin position="31"/>
        <end position="147"/>
    </location>
</feature>
<dbReference type="EC" id="2.8.4.3" evidence="9 13"/>
<evidence type="ECO:0000256" key="6">
    <source>
        <dbReference type="ARBA" id="ARBA00022723"/>
    </source>
</evidence>
<keyword evidence="13" id="KW-0819">tRNA processing</keyword>
<organism evidence="17 18">
    <name type="scientific">Pedobacter nyackensis</name>
    <dbReference type="NCBI Taxonomy" id="475255"/>
    <lineage>
        <taxon>Bacteria</taxon>
        <taxon>Pseudomonadati</taxon>
        <taxon>Bacteroidota</taxon>
        <taxon>Sphingobacteriia</taxon>
        <taxon>Sphingobacteriales</taxon>
        <taxon>Sphingobacteriaceae</taxon>
        <taxon>Pedobacter</taxon>
    </lineage>
</organism>
<keyword evidence="7 13" id="KW-0408">Iron</keyword>
<dbReference type="PROSITE" id="PS51449">
    <property type="entry name" value="MTTASE_N"/>
    <property type="match status" value="1"/>
</dbReference>